<dbReference type="EMBL" id="CP163431">
    <property type="protein sequence ID" value="XDQ04604.1"/>
    <property type="molecule type" value="Genomic_DNA"/>
</dbReference>
<dbReference type="InterPro" id="IPR027417">
    <property type="entry name" value="P-loop_NTPase"/>
</dbReference>
<feature type="compositionally biased region" description="Pro residues" evidence="1">
    <location>
        <begin position="1410"/>
        <end position="1422"/>
    </location>
</feature>
<reference evidence="3" key="1">
    <citation type="submission" date="2024-07" db="EMBL/GenBank/DDBJ databases">
        <authorList>
            <person name="Yu S.T."/>
        </authorList>
    </citation>
    <scope>NUCLEOTIDE SEQUENCE</scope>
    <source>
        <strain evidence="3">R08</strain>
    </source>
</reference>
<protein>
    <submittedName>
        <fullName evidence="3">SAV_2336 N-terminal domain-related protein</fullName>
    </submittedName>
</protein>
<feature type="region of interest" description="Disordered" evidence="1">
    <location>
        <begin position="54"/>
        <end position="117"/>
    </location>
</feature>
<evidence type="ECO:0000259" key="2">
    <source>
        <dbReference type="Pfam" id="PF20028"/>
    </source>
</evidence>
<dbReference type="InterPro" id="IPR009003">
    <property type="entry name" value="Peptidase_S1_PA"/>
</dbReference>
<dbReference type="NCBIfam" id="NF041121">
    <property type="entry name" value="SAV_2336_NTERM"/>
    <property type="match status" value="1"/>
</dbReference>
<evidence type="ECO:0000313" key="3">
    <source>
        <dbReference type="EMBL" id="XDQ04604.1"/>
    </source>
</evidence>
<dbReference type="RefSeq" id="WP_369190118.1">
    <property type="nucleotide sequence ID" value="NZ_CP163431.1"/>
</dbReference>
<proteinExistence type="predicted"/>
<feature type="domain" description="vWA-MoxR associated protein C-terminal" evidence="2">
    <location>
        <begin position="1192"/>
        <end position="1412"/>
    </location>
</feature>
<dbReference type="SUPFAM" id="SSF52540">
    <property type="entry name" value="P-loop containing nucleoside triphosphate hydrolases"/>
    <property type="match status" value="1"/>
</dbReference>
<evidence type="ECO:0000256" key="1">
    <source>
        <dbReference type="SAM" id="MobiDB-lite"/>
    </source>
</evidence>
<dbReference type="InterPro" id="IPR045450">
    <property type="entry name" value="VMAP_C"/>
</dbReference>
<dbReference type="SUPFAM" id="SSF50494">
    <property type="entry name" value="Trypsin-like serine proteases"/>
    <property type="match status" value="1"/>
</dbReference>
<feature type="region of interest" description="Disordered" evidence="1">
    <location>
        <begin position="1409"/>
        <end position="1431"/>
    </location>
</feature>
<dbReference type="Gene3D" id="2.40.10.120">
    <property type="match status" value="1"/>
</dbReference>
<name>A0AB39MF08_9ACTN</name>
<feature type="compositionally biased region" description="Basic and acidic residues" evidence="1">
    <location>
        <begin position="88"/>
        <end position="107"/>
    </location>
</feature>
<dbReference type="InterPro" id="IPR047738">
    <property type="entry name" value="SAV_2336-like_N"/>
</dbReference>
<sequence>MTAPPPPPAAEGPLGALTERLRARLGVEPGARELAEALWLAEHVAPAEVTLVEGDLAPDPLDGPTPFPASPDLAPRLDSTTPTPAPSGDDRTHLYADRPRPAPREGAEQPTPEPDFAPVRIPVATALPNSLALQRALRPLQRYHPPVRTTAHRLDEQATAERAAETGLFTPVLRSGVRRESRMRLLMDASTSTSVWDSTLEELRQICAGLGAFREVQVHYVHQGADGQLAIGTSREPGRGLRAAEQLRDPTGRQLTLVVSDCAGPLWRSGQLQRLLHHWAQAAPVAVVQPLPQRLWRRTHLPALPGTLRRREGLGARLEFRPAEGHVPSGALPVPVLGPTRAALGTWARLLSGGTGLSLPAAAAWVHAAHPAAPPRRERPPADAGPLVTAFRRSASRQAVSLAVAFSAVPLSLPVMQLVQRAVQPQSGPSVLAEVLLSGLLRRGDAEGWYEFAPGVREELLRLLPRGDALLVLKHCGAYVERHFGRGARNFPALALARLTGDGGALPAAEEGVPEAFAEVSRVVLGRFEAPVEVRREQFAVLYMADDAAWALWVAQVLRDAGCGAELRMWTEVEELPEAFATPALLLLGNGCKVFEVALASLVAGSEQRIVTVEVSTPWPPANWSAGLKPAVSLAGTTARMAGWRLLNTLGVDDPGPRLPVTPVTEFPGPTRMVWGMVPTPSRGYVLREDLLGQMRGKLTTAQGVSAACAVVGPPTSGKTQLAAEYVRRFADDYDFVGWIRARAHDTRRDDVRRFASILAPHVDVSQLHELFRHLREAGLRWLIVYDGWDDLQDANDLLISGGHVLITTKDGAWAEAVDSLRVTATEEEPTGPATEREELVRRALVRVHAPVGTQGVVAASGFFLAPGWVVTAAHVVAGRDRQSGVGVTTMDGRRHQVERVQDIGELALLHVPDVDGVDCLWLTDRPVAHDGPATLYGAEGPLDAPRVVSTAAVVSGRLDRNSFLLDGALIPLGSAGGPVIDEHHGSVIGVIKSRRADGGGRGEAVRIEELRALCEEGPTGAELWHGLVRSHDRHHADRFAERGPHLTWTGVQLGMPERMIAAVPPDRRAELYGLLAELEPPIEPKSVLELLGSGERPDVPPRHWRDGAGLLNHLATEDRLLLYTARVWAHQATRSGPAQAPALAALRDWTERVTGTDGHEVGAAFSRVDTDFTRIGPAVRVEIEPVGPGTYGWRLALVRSGGDLLLEEDMSGGRGEDLPDRLNRHLVNALLEAETTGAVASVQFFLPSELLWDLPVETWRLSEENSLGRLRNVFVRSHDGQGPSLPEWRRRWDAVARGPLQGLRLHGAGAIDWTMHTPLNAVPLLCRHADGTTPTANLDLAESMGFPLMMWSRAATHTNCADFYERAEDLLSRVGTARELVAQVGYLRLRAARRDPEADWARHLAVFCDPPPDTPMGPPPSRIDSETGPP</sequence>
<dbReference type="Pfam" id="PF20028">
    <property type="entry name" value="VMAP-C"/>
    <property type="match status" value="1"/>
</dbReference>
<gene>
    <name evidence="3" type="ORF">AB5J58_32555</name>
</gene>
<dbReference type="Pfam" id="PF13365">
    <property type="entry name" value="Trypsin_2"/>
    <property type="match status" value="1"/>
</dbReference>
<accession>A0AB39MF08</accession>
<dbReference type="Gene3D" id="3.40.50.300">
    <property type="entry name" value="P-loop containing nucleotide triphosphate hydrolases"/>
    <property type="match status" value="1"/>
</dbReference>
<organism evidence="3">
    <name type="scientific">Streptomyces sp. R08</name>
    <dbReference type="NCBI Taxonomy" id="3238624"/>
    <lineage>
        <taxon>Bacteria</taxon>
        <taxon>Bacillati</taxon>
        <taxon>Actinomycetota</taxon>
        <taxon>Actinomycetes</taxon>
        <taxon>Kitasatosporales</taxon>
        <taxon>Streptomycetaceae</taxon>
        <taxon>Streptomyces</taxon>
    </lineage>
</organism>